<evidence type="ECO:0000313" key="6">
    <source>
        <dbReference type="EMBL" id="MCX2739772.1"/>
    </source>
</evidence>
<organism evidence="6 7">
    <name type="scientific">Pontibacter anaerobius</name>
    <dbReference type="NCBI Taxonomy" id="2993940"/>
    <lineage>
        <taxon>Bacteria</taxon>
        <taxon>Pseudomonadati</taxon>
        <taxon>Bacteroidota</taxon>
        <taxon>Cytophagia</taxon>
        <taxon>Cytophagales</taxon>
        <taxon>Hymenobacteraceae</taxon>
        <taxon>Pontibacter</taxon>
    </lineage>
</organism>
<keyword evidence="3 4" id="KW-0418">Kinase</keyword>
<evidence type="ECO:0000256" key="1">
    <source>
        <dbReference type="ARBA" id="ARBA00010688"/>
    </source>
</evidence>
<protein>
    <submittedName>
        <fullName evidence="6">Carbohydrate kinase family protein</fullName>
    </submittedName>
</protein>
<evidence type="ECO:0000259" key="5">
    <source>
        <dbReference type="Pfam" id="PF00294"/>
    </source>
</evidence>
<comment type="similarity">
    <text evidence="1 4">Belongs to the carbohydrate kinase PfkB family.</text>
</comment>
<evidence type="ECO:0000313" key="7">
    <source>
        <dbReference type="Proteomes" id="UP001207228"/>
    </source>
</evidence>
<dbReference type="EMBL" id="JAPFQO010000003">
    <property type="protein sequence ID" value="MCX2739772.1"/>
    <property type="molecule type" value="Genomic_DNA"/>
</dbReference>
<dbReference type="InterPro" id="IPR029056">
    <property type="entry name" value="Ribokinase-like"/>
</dbReference>
<dbReference type="GO" id="GO:0016301">
    <property type="term" value="F:kinase activity"/>
    <property type="evidence" value="ECO:0007669"/>
    <property type="project" value="UniProtKB-KW"/>
</dbReference>
<keyword evidence="2 4" id="KW-0808">Transferase</keyword>
<dbReference type="CDD" id="cd01166">
    <property type="entry name" value="KdgK"/>
    <property type="match status" value="1"/>
</dbReference>
<feature type="domain" description="Carbohydrate kinase PfkB" evidence="5">
    <location>
        <begin position="12"/>
        <end position="297"/>
    </location>
</feature>
<dbReference type="SUPFAM" id="SSF53613">
    <property type="entry name" value="Ribokinase-like"/>
    <property type="match status" value="1"/>
</dbReference>
<dbReference type="InterPro" id="IPR002173">
    <property type="entry name" value="Carboh/pur_kinase_PfkB_CS"/>
</dbReference>
<evidence type="ECO:0000256" key="4">
    <source>
        <dbReference type="RuleBase" id="RU003704"/>
    </source>
</evidence>
<dbReference type="PROSITE" id="PS00584">
    <property type="entry name" value="PFKB_KINASES_2"/>
    <property type="match status" value="1"/>
</dbReference>
<sequence>MKHQLVTIADLCLDILFTADVVPKYGQVEQFVNDYHVDLGGSAAIFASQFAKLGGNPALFGVVGTDTFGDILTLKLHESGIMTDYLVKDTETKTAVGLGLAKGDDRAMLTYKGTMQSVTPERIRKAGILREAKHIHIASFYLLDQLHELWEQELKSLKQNGVTVSLDTNWAPEGNWQAVHSILGYVDVFIPNEEEALLISGQPTCDLAGEWLSTKCGLVVIKRGAAGASVYQNKEAVHFQVPSALTKHLEIADTTGAGDNFAAGFVYAWLNQNSIAESVNLAMRCGTTSLSKIGGIAGQYVP</sequence>
<accession>A0ABT3RD49</accession>
<dbReference type="PRINTS" id="PR00990">
    <property type="entry name" value="RIBOKINASE"/>
</dbReference>
<dbReference type="Gene3D" id="3.40.1190.20">
    <property type="match status" value="1"/>
</dbReference>
<proteinExistence type="inferred from homology"/>
<dbReference type="RefSeq" id="WP_266051831.1">
    <property type="nucleotide sequence ID" value="NZ_JAPFQO010000003.1"/>
</dbReference>
<dbReference type="Proteomes" id="UP001207228">
    <property type="component" value="Unassembled WGS sequence"/>
</dbReference>
<keyword evidence="7" id="KW-1185">Reference proteome</keyword>
<evidence type="ECO:0000256" key="3">
    <source>
        <dbReference type="ARBA" id="ARBA00022777"/>
    </source>
</evidence>
<dbReference type="Pfam" id="PF00294">
    <property type="entry name" value="PfkB"/>
    <property type="match status" value="1"/>
</dbReference>
<dbReference type="PANTHER" id="PTHR10584:SF166">
    <property type="entry name" value="RIBOKINASE"/>
    <property type="match status" value="1"/>
</dbReference>
<dbReference type="PANTHER" id="PTHR10584">
    <property type="entry name" value="SUGAR KINASE"/>
    <property type="match status" value="1"/>
</dbReference>
<reference evidence="6 7" key="1">
    <citation type="submission" date="2022-11" db="EMBL/GenBank/DDBJ databases">
        <title>The characterization of three novel Bacteroidetes species and genomic analysis of their roles in tidal elemental geochemical cycles.</title>
        <authorList>
            <person name="Ma K.-J."/>
        </authorList>
    </citation>
    <scope>NUCLEOTIDE SEQUENCE [LARGE SCALE GENOMIC DNA]</scope>
    <source>
        <strain evidence="6 7">M82</strain>
    </source>
</reference>
<dbReference type="InterPro" id="IPR002139">
    <property type="entry name" value="Ribo/fructo_kinase"/>
</dbReference>
<evidence type="ECO:0000256" key="2">
    <source>
        <dbReference type="ARBA" id="ARBA00022679"/>
    </source>
</evidence>
<dbReference type="InterPro" id="IPR011611">
    <property type="entry name" value="PfkB_dom"/>
</dbReference>
<name>A0ABT3RD49_9BACT</name>
<gene>
    <name evidence="6" type="ORF">OO017_07435</name>
</gene>
<comment type="caution">
    <text evidence="6">The sequence shown here is derived from an EMBL/GenBank/DDBJ whole genome shotgun (WGS) entry which is preliminary data.</text>
</comment>